<dbReference type="EMBL" id="JAWHQM010000050">
    <property type="protein sequence ID" value="KAK5635275.1"/>
    <property type="molecule type" value="Genomic_DNA"/>
</dbReference>
<gene>
    <name evidence="1" type="ORF">RRF57_010987</name>
</gene>
<dbReference type="AlphaFoldDB" id="A0AAN7UM19"/>
<protein>
    <submittedName>
        <fullName evidence="1">Uncharacterized protein</fullName>
    </submittedName>
</protein>
<reference evidence="1 2" key="1">
    <citation type="submission" date="2023-10" db="EMBL/GenBank/DDBJ databases">
        <title>Draft genome sequence of Xylaria bambusicola isolate GMP-LS, the root and basal stem rot pathogen of sugarcane in Indonesia.</title>
        <authorList>
            <person name="Selvaraj P."/>
            <person name="Muralishankar V."/>
            <person name="Muruganantham S."/>
            <person name="Sp S."/>
            <person name="Haryani S."/>
            <person name="Lau K.J.X."/>
            <person name="Naqvi N.I."/>
        </authorList>
    </citation>
    <scope>NUCLEOTIDE SEQUENCE [LARGE SCALE GENOMIC DNA]</scope>
    <source>
        <strain evidence="1">GMP-LS</strain>
    </source>
</reference>
<evidence type="ECO:0000313" key="2">
    <source>
        <dbReference type="Proteomes" id="UP001305414"/>
    </source>
</evidence>
<name>A0AAN7UM19_9PEZI</name>
<comment type="caution">
    <text evidence="1">The sequence shown here is derived from an EMBL/GenBank/DDBJ whole genome shotgun (WGS) entry which is preliminary data.</text>
</comment>
<organism evidence="1 2">
    <name type="scientific">Xylaria bambusicola</name>
    <dbReference type="NCBI Taxonomy" id="326684"/>
    <lineage>
        <taxon>Eukaryota</taxon>
        <taxon>Fungi</taxon>
        <taxon>Dikarya</taxon>
        <taxon>Ascomycota</taxon>
        <taxon>Pezizomycotina</taxon>
        <taxon>Sordariomycetes</taxon>
        <taxon>Xylariomycetidae</taxon>
        <taxon>Xylariales</taxon>
        <taxon>Xylariaceae</taxon>
        <taxon>Xylaria</taxon>
    </lineage>
</organism>
<evidence type="ECO:0000313" key="1">
    <source>
        <dbReference type="EMBL" id="KAK5635275.1"/>
    </source>
</evidence>
<sequence>MTINIITMRSHDNWQNKGIGNMSTTKVEMPLCGLFIQLYTRAAQIVFLIPITDGSSLRSIVADSEI</sequence>
<accession>A0AAN7UM19</accession>
<dbReference type="Proteomes" id="UP001305414">
    <property type="component" value="Unassembled WGS sequence"/>
</dbReference>
<proteinExistence type="predicted"/>
<keyword evidence="2" id="KW-1185">Reference proteome</keyword>